<sequence>MNNDDLNDAPLAGTRVVEFCTVAAGPYCGMLLADMGAEVIKVESRDGDTLRQWPPFCEGFSENFASLNRNKRSIALDLKDEEDNRIARRLIASADVVIENNRPGAMARLGLGYERFASDNPRLIYCSLSAYGQSGPRANEGGFDLTIQARSGIMSVTGEEQGGPVKAGVPISDFATGLYGAFSVASLLVRRIRDGRGGHVDVSMLGSSLAIAALQVSEYFGSGRNPRKLGAAHPRNAPYQAFRARDGSFVMAAGNNKLWRGVCEVVGNPDLASDPRFLTPSDRAASQQALADILEAAFADRDVAELVASFAAAGIPCSPINSYSDALSDPHVEAMGWVQDIASPAGHGIRTLGPVVRLDGALSPITRSPPALDGDREDILAELAVLENAGRVL</sequence>
<proteinExistence type="predicted"/>
<evidence type="ECO:0000313" key="2">
    <source>
        <dbReference type="EMBL" id="BBD96793.1"/>
    </source>
</evidence>
<evidence type="ECO:0000256" key="1">
    <source>
        <dbReference type="ARBA" id="ARBA00022679"/>
    </source>
</evidence>
<keyword evidence="3" id="KW-1185">Reference proteome</keyword>
<dbReference type="PANTHER" id="PTHR48207:SF3">
    <property type="entry name" value="SUCCINATE--HYDROXYMETHYLGLUTARATE COA-TRANSFERASE"/>
    <property type="match status" value="1"/>
</dbReference>
<dbReference type="PANTHER" id="PTHR48207">
    <property type="entry name" value="SUCCINATE--HYDROXYMETHYLGLUTARATE COA-TRANSFERASE"/>
    <property type="match status" value="1"/>
</dbReference>
<dbReference type="InterPro" id="IPR003673">
    <property type="entry name" value="CoA-Trfase_fam_III"/>
</dbReference>
<dbReference type="KEGG" id="sami:SAMIE_1002940"/>
<dbReference type="Gene3D" id="3.40.50.10540">
    <property type="entry name" value="Crotonobetainyl-coa:carnitine coa-transferase, domain 1"/>
    <property type="match status" value="1"/>
</dbReference>
<reference evidence="2 3" key="1">
    <citation type="submission" date="2018-05" db="EMBL/GenBank/DDBJ databases">
        <title>Complete Genome Sequence of the Nonylphenol-Degrading Bacterium Sphingobium amiense DSM 16289T.</title>
        <authorList>
            <person name="Ootsuka M."/>
            <person name="Nishizawa T."/>
            <person name="Ohta H."/>
        </authorList>
    </citation>
    <scope>NUCLEOTIDE SEQUENCE [LARGE SCALE GENOMIC DNA]</scope>
    <source>
        <strain evidence="2 3">DSM 16289</strain>
    </source>
</reference>
<dbReference type="AlphaFoldDB" id="A0A494VWK4"/>
<keyword evidence="1 2" id="KW-0808">Transferase</keyword>
<dbReference type="Gene3D" id="3.30.1540.10">
    <property type="entry name" value="formyl-coa transferase, domain 3"/>
    <property type="match status" value="1"/>
</dbReference>
<dbReference type="InterPro" id="IPR044855">
    <property type="entry name" value="CoA-Trfase_III_dom3_sf"/>
</dbReference>
<dbReference type="RefSeq" id="WP_083952490.1">
    <property type="nucleotide sequence ID" value="NZ_AP018664.1"/>
</dbReference>
<accession>A0A494VWK4</accession>
<dbReference type="Proteomes" id="UP000279959">
    <property type="component" value="Chromosome"/>
</dbReference>
<name>A0A494VWK4_9SPHN</name>
<protein>
    <submittedName>
        <fullName evidence="2">CoA transferase</fullName>
    </submittedName>
</protein>
<dbReference type="InterPro" id="IPR023606">
    <property type="entry name" value="CoA-Trfase_III_dom_1_sf"/>
</dbReference>
<dbReference type="SUPFAM" id="SSF89796">
    <property type="entry name" value="CoA-transferase family III (CaiB/BaiF)"/>
    <property type="match status" value="1"/>
</dbReference>
<dbReference type="GO" id="GO:0008410">
    <property type="term" value="F:CoA-transferase activity"/>
    <property type="evidence" value="ECO:0007669"/>
    <property type="project" value="TreeGrafter"/>
</dbReference>
<dbReference type="EMBL" id="AP018664">
    <property type="protein sequence ID" value="BBD96793.1"/>
    <property type="molecule type" value="Genomic_DNA"/>
</dbReference>
<dbReference type="InterPro" id="IPR050483">
    <property type="entry name" value="CoA-transferase_III_domain"/>
</dbReference>
<gene>
    <name evidence="2" type="ORF">SAMIE_1002940</name>
</gene>
<dbReference type="Pfam" id="PF02515">
    <property type="entry name" value="CoA_transf_3"/>
    <property type="match status" value="1"/>
</dbReference>
<evidence type="ECO:0000313" key="3">
    <source>
        <dbReference type="Proteomes" id="UP000279959"/>
    </source>
</evidence>
<organism evidence="2 3">
    <name type="scientific">Sphingobium amiense</name>
    <dbReference type="NCBI Taxonomy" id="135719"/>
    <lineage>
        <taxon>Bacteria</taxon>
        <taxon>Pseudomonadati</taxon>
        <taxon>Pseudomonadota</taxon>
        <taxon>Alphaproteobacteria</taxon>
        <taxon>Sphingomonadales</taxon>
        <taxon>Sphingomonadaceae</taxon>
        <taxon>Sphingobium</taxon>
    </lineage>
</organism>